<proteinExistence type="predicted"/>
<reference evidence="3" key="1">
    <citation type="journal article" date="2023" name="Mol. Ecol. Resour.">
        <title>Chromosome-level genome assembly of a triploid poplar Populus alba 'Berolinensis'.</title>
        <authorList>
            <person name="Chen S."/>
            <person name="Yu Y."/>
            <person name="Wang X."/>
            <person name="Wang S."/>
            <person name="Zhang T."/>
            <person name="Zhou Y."/>
            <person name="He R."/>
            <person name="Meng N."/>
            <person name="Wang Y."/>
            <person name="Liu W."/>
            <person name="Liu Z."/>
            <person name="Liu J."/>
            <person name="Guo Q."/>
            <person name="Huang H."/>
            <person name="Sederoff R.R."/>
            <person name="Wang G."/>
            <person name="Qu G."/>
            <person name="Chen S."/>
        </authorList>
    </citation>
    <scope>NUCLEOTIDE SEQUENCE</scope>
    <source>
        <strain evidence="3">SC-2020</strain>
    </source>
</reference>
<keyword evidence="1" id="KW-0479">Metal-binding</keyword>
<dbReference type="Pfam" id="PF03352">
    <property type="entry name" value="Adenine_glyco"/>
    <property type="match status" value="1"/>
</dbReference>
<keyword evidence="4" id="KW-1185">Reference proteome</keyword>
<dbReference type="GO" id="GO:0006284">
    <property type="term" value="P:base-excision repair"/>
    <property type="evidence" value="ECO:0007669"/>
    <property type="project" value="InterPro"/>
</dbReference>
<dbReference type="AlphaFoldDB" id="A0AAD6MB98"/>
<protein>
    <recommendedName>
        <fullName evidence="5">DNA glycosylase superfamily protein</fullName>
    </recommendedName>
</protein>
<name>A0AAD6MB98_9ROSI</name>
<organism evidence="3 4">
    <name type="scientific">Populus alba x Populus x berolinensis</name>
    <dbReference type="NCBI Taxonomy" id="444605"/>
    <lineage>
        <taxon>Eukaryota</taxon>
        <taxon>Viridiplantae</taxon>
        <taxon>Streptophyta</taxon>
        <taxon>Embryophyta</taxon>
        <taxon>Tracheophyta</taxon>
        <taxon>Spermatophyta</taxon>
        <taxon>Magnoliopsida</taxon>
        <taxon>eudicotyledons</taxon>
        <taxon>Gunneridae</taxon>
        <taxon>Pentapetalae</taxon>
        <taxon>rosids</taxon>
        <taxon>fabids</taxon>
        <taxon>Malpighiales</taxon>
        <taxon>Salicaceae</taxon>
        <taxon>Saliceae</taxon>
        <taxon>Populus</taxon>
    </lineage>
</organism>
<evidence type="ECO:0008006" key="5">
    <source>
        <dbReference type="Google" id="ProtNLM"/>
    </source>
</evidence>
<dbReference type="Gene3D" id="1.10.340.30">
    <property type="entry name" value="Hypothetical protein, domain 2"/>
    <property type="match status" value="1"/>
</dbReference>
<gene>
    <name evidence="3" type="ORF">NC653_025439</name>
</gene>
<dbReference type="PANTHER" id="PTHR31116">
    <property type="entry name" value="OS04G0501200 PROTEIN"/>
    <property type="match status" value="1"/>
</dbReference>
<dbReference type="EMBL" id="JAQIZT010000010">
    <property type="protein sequence ID" value="KAJ6982333.1"/>
    <property type="molecule type" value="Genomic_DNA"/>
</dbReference>
<evidence type="ECO:0000256" key="1">
    <source>
        <dbReference type="PIRSR" id="PIRSR605019-1"/>
    </source>
</evidence>
<feature type="region of interest" description="Disordered" evidence="2">
    <location>
        <begin position="189"/>
        <end position="209"/>
    </location>
</feature>
<evidence type="ECO:0000313" key="4">
    <source>
        <dbReference type="Proteomes" id="UP001164929"/>
    </source>
</evidence>
<dbReference type="InterPro" id="IPR005019">
    <property type="entry name" value="Adenine_glyco"/>
</dbReference>
<comment type="caution">
    <text evidence="3">The sequence shown here is derived from an EMBL/GenBank/DDBJ whole genome shotgun (WGS) entry which is preliminary data.</text>
</comment>
<feature type="compositionally biased region" description="Low complexity" evidence="2">
    <location>
        <begin position="192"/>
        <end position="202"/>
    </location>
</feature>
<dbReference type="GO" id="GO:0008725">
    <property type="term" value="F:DNA-3-methyladenine glycosylase activity"/>
    <property type="evidence" value="ECO:0007669"/>
    <property type="project" value="InterPro"/>
</dbReference>
<feature type="binding site" evidence="1">
    <location>
        <position position="371"/>
    </location>
    <ligand>
        <name>Zn(2+)</name>
        <dbReference type="ChEBI" id="CHEBI:29105"/>
    </ligand>
</feature>
<dbReference type="PANTHER" id="PTHR31116:SF29">
    <property type="entry name" value="DNA GLYCOSYLASE SUPERFAMILY PROTEIN"/>
    <property type="match status" value="1"/>
</dbReference>
<accession>A0AAD6MB98</accession>
<feature type="binding site" evidence="1">
    <location>
        <position position="375"/>
    </location>
    <ligand>
        <name>Zn(2+)</name>
        <dbReference type="ChEBI" id="CHEBI:29105"/>
    </ligand>
</feature>
<dbReference type="SUPFAM" id="SSF48150">
    <property type="entry name" value="DNA-glycosylase"/>
    <property type="match status" value="1"/>
</dbReference>
<feature type="binding site" evidence="1">
    <location>
        <position position="212"/>
    </location>
    <ligand>
        <name>Zn(2+)</name>
        <dbReference type="ChEBI" id="CHEBI:29105"/>
    </ligand>
</feature>
<sequence length="418" mass="47964">MNCVRAETERLFQMELLCNSNLRNLLSAQIWIRGEKQQSLSNLFMCPFPYLAQEYKLRIISGPITLPLRPTPQLKANTNQLSRLLQIPGMYKANVRKQILEKNNILIKEKENPISSTQGLFSKHLKRVYPIGLHRSTSSLSLSSVSLSLSQNSNDSSLTDSSAVPLEQKISLALRLISPLERREVPVARNFQPQQQQQQQNQDSNDGEVKRCNWITKNSGLLQIKFMWHFMMNAGEFHQLFELLALSGMLMDYNWTEILKRKELFREAFEGFDPNIVAKMGEKEIMEIASNKAIMLAESRIAREFGSFSNYMWGNVNFKPTINRYKYPRNVPLRSPKAEAISKDLLKRGFRFAGPVIVYSFMQAAGLTIDHLVDCFRYRDGCGRGLVAETDQVTRASTTTYQFETTKLANTGWCLRVR</sequence>
<keyword evidence="1" id="KW-0862">Zinc</keyword>
<dbReference type="InterPro" id="IPR011257">
    <property type="entry name" value="DNA_glycosylase"/>
</dbReference>
<dbReference type="Proteomes" id="UP001164929">
    <property type="component" value="Chromosome 10"/>
</dbReference>
<dbReference type="GO" id="GO:0046872">
    <property type="term" value="F:metal ion binding"/>
    <property type="evidence" value="ECO:0007669"/>
    <property type="project" value="UniProtKB-KW"/>
</dbReference>
<evidence type="ECO:0000313" key="3">
    <source>
        <dbReference type="EMBL" id="KAJ6982333.1"/>
    </source>
</evidence>
<evidence type="ECO:0000256" key="2">
    <source>
        <dbReference type="SAM" id="MobiDB-lite"/>
    </source>
</evidence>